<dbReference type="Proteomes" id="UP000028981">
    <property type="component" value="Unassembled WGS sequence"/>
</dbReference>
<gene>
    <name evidence="1" type="ORF">JP75_05160</name>
</gene>
<comment type="caution">
    <text evidence="1">The sequence shown here is derived from an EMBL/GenBank/DDBJ whole genome shotgun (WGS) entry which is preliminary data.</text>
</comment>
<name>A0A087M632_9HYPH</name>
<accession>A0A087M632</accession>
<dbReference type="STRING" id="46914.JP75_05160"/>
<evidence type="ECO:0000313" key="2">
    <source>
        <dbReference type="Proteomes" id="UP000028981"/>
    </source>
</evidence>
<dbReference type="AlphaFoldDB" id="A0A087M632"/>
<evidence type="ECO:0000313" key="1">
    <source>
        <dbReference type="EMBL" id="KFL32335.1"/>
    </source>
</evidence>
<organism evidence="1 2">
    <name type="scientific">Devosia riboflavina</name>
    <dbReference type="NCBI Taxonomy" id="46914"/>
    <lineage>
        <taxon>Bacteria</taxon>
        <taxon>Pseudomonadati</taxon>
        <taxon>Pseudomonadota</taxon>
        <taxon>Alphaproteobacteria</taxon>
        <taxon>Hyphomicrobiales</taxon>
        <taxon>Devosiaceae</taxon>
        <taxon>Devosia</taxon>
    </lineage>
</organism>
<protein>
    <submittedName>
        <fullName evidence="1">Uncharacterized protein</fullName>
    </submittedName>
</protein>
<proteinExistence type="predicted"/>
<dbReference type="OrthoDB" id="37787at45401"/>
<dbReference type="EMBL" id="JQGC01000003">
    <property type="protein sequence ID" value="KFL32335.1"/>
    <property type="molecule type" value="Genomic_DNA"/>
</dbReference>
<sequence length="89" mass="9805">MADDIATNPQSTLFSPLQILRAYSKGEIDIDLALVKLGLDHQRQLMIAMADAELSLPGTDDTELNRQAKEAEPILRAYLKPAFAKLPGR</sequence>
<keyword evidence="2" id="KW-1185">Reference proteome</keyword>
<reference evidence="1 2" key="1">
    <citation type="submission" date="2014-08" db="EMBL/GenBank/DDBJ databases">
        <authorList>
            <person name="Hassan Y.I."/>
            <person name="Lepp D."/>
            <person name="Zhou T."/>
        </authorList>
    </citation>
    <scope>NUCLEOTIDE SEQUENCE [LARGE SCALE GENOMIC DNA]</scope>
    <source>
        <strain evidence="1 2">IFO13584</strain>
    </source>
</reference>
<dbReference type="RefSeq" id="WP_035079996.1">
    <property type="nucleotide sequence ID" value="NZ_JQGC01000003.1"/>
</dbReference>